<proteinExistence type="predicted"/>
<reference evidence="1 2" key="1">
    <citation type="journal article" date="2012" name="J. Bacteriol.">
        <title>Draft Genome Sequence of Sinorhizobium meliloti CCNWSX0020, a Nitrogen-Fixing Symbiont with Copper Tolerance Capability Isolated from Lead-Zinc Mine Tailings.</title>
        <authorList>
            <person name="Li Z."/>
            <person name="Ma Z."/>
            <person name="Hao X."/>
            <person name="Wei G."/>
        </authorList>
    </citation>
    <scope>NUCLEOTIDE SEQUENCE [LARGE SCALE GENOMIC DNA]</scope>
    <source>
        <strain evidence="1 2">CCNWSX0020</strain>
    </source>
</reference>
<gene>
    <name evidence="1" type="ORF">SM0020_12310</name>
</gene>
<dbReference type="RefSeq" id="WP_004435150.1">
    <property type="nucleotide sequence ID" value="NZ_AGVV01000019.1"/>
</dbReference>
<dbReference type="EMBL" id="AGVV01000019">
    <property type="protein sequence ID" value="EHK77708.1"/>
    <property type="molecule type" value="Genomic_DNA"/>
</dbReference>
<evidence type="ECO:0000313" key="2">
    <source>
        <dbReference type="Proteomes" id="UP000004038"/>
    </source>
</evidence>
<organism evidence="1 2">
    <name type="scientific">Sinorhizobium meliloti CCNWSX0020</name>
    <dbReference type="NCBI Taxonomy" id="1107881"/>
    <lineage>
        <taxon>Bacteria</taxon>
        <taxon>Pseudomonadati</taxon>
        <taxon>Pseudomonadota</taxon>
        <taxon>Alphaproteobacteria</taxon>
        <taxon>Hyphomicrobiales</taxon>
        <taxon>Rhizobiaceae</taxon>
        <taxon>Sinorhizobium/Ensifer group</taxon>
        <taxon>Sinorhizobium</taxon>
    </lineage>
</organism>
<accession>H0FZ28</accession>
<evidence type="ECO:0000313" key="1">
    <source>
        <dbReference type="EMBL" id="EHK77708.1"/>
    </source>
</evidence>
<protein>
    <submittedName>
        <fullName evidence="1">Uncharacterized protein</fullName>
    </submittedName>
</protein>
<dbReference type="Proteomes" id="UP000004038">
    <property type="component" value="Unassembled WGS sequence"/>
</dbReference>
<name>H0FZ28_RHIML</name>
<sequence length="82" mass="9294">MTKKQQPVSIATLGDMLDDGYRFNVWCLDCKRGRLLAVRPFVEKLGRDHPLYVADHVQCSKCGGKRVEVRIQPPAPLSQQLD</sequence>
<dbReference type="AlphaFoldDB" id="H0FZ28"/>